<dbReference type="EMBL" id="FO082879">
    <property type="protein sequence ID" value="CCF78684.1"/>
    <property type="molecule type" value="Genomic_DNA"/>
</dbReference>
<organism evidence="9">
    <name type="scientific">Rubrivivax gelatinosus S1</name>
    <dbReference type="NCBI Taxonomy" id="1138313"/>
    <lineage>
        <taxon>Bacteria</taxon>
        <taxon>Pseudomonadati</taxon>
        <taxon>Pseudomonadota</taxon>
        <taxon>Betaproteobacteria</taxon>
        <taxon>Burkholderiales</taxon>
        <taxon>Sphaerotilaceae</taxon>
        <taxon>Rubrivivax</taxon>
    </lineage>
</organism>
<evidence type="ECO:0000256" key="2">
    <source>
        <dbReference type="ARBA" id="ARBA00005236"/>
    </source>
</evidence>
<evidence type="ECO:0000256" key="4">
    <source>
        <dbReference type="ARBA" id="ARBA00022692"/>
    </source>
</evidence>
<keyword evidence="6 7" id="KW-0472">Membrane</keyword>
<keyword evidence="5 7" id="KW-1133">Transmembrane helix</keyword>
<dbReference type="InterPro" id="IPR003838">
    <property type="entry name" value="ABC3_permease_C"/>
</dbReference>
<feature type="transmembrane region" description="Helical" evidence="7">
    <location>
        <begin position="375"/>
        <end position="402"/>
    </location>
</feature>
<comment type="similarity">
    <text evidence="2">Belongs to the ABC-4 integral membrane protein family. LolC/E subfamily.</text>
</comment>
<accession>L8BAG6</accession>
<dbReference type="InterPro" id="IPR051447">
    <property type="entry name" value="Lipoprotein-release_system"/>
</dbReference>
<evidence type="ECO:0000256" key="6">
    <source>
        <dbReference type="ARBA" id="ARBA00023136"/>
    </source>
</evidence>
<evidence type="ECO:0000313" key="9">
    <source>
        <dbReference type="EMBL" id="CCF78684.1"/>
    </source>
</evidence>
<evidence type="ECO:0000256" key="5">
    <source>
        <dbReference type="ARBA" id="ARBA00022989"/>
    </source>
</evidence>
<evidence type="ECO:0000256" key="1">
    <source>
        <dbReference type="ARBA" id="ARBA00004651"/>
    </source>
</evidence>
<sequence length="465" mass="50115">MINLRLALRNLLRNRRRSAATLLAMLIGTCAILLFGGFSASIRYSMHTEYVRSGGHLQIQHRDFYLYGSGNPTAYGIHEYGRILDAIRADPDLREKVLVATPALQFGGIAGNYTAGVSKTVLGIGTVASDNDRMREWNGLDLPLPSTRFDLRGAPGDSAILGVGLARVLHLCKELQVADCPQPAGAPSAESSESLPDDIADLSALEGGQAPPQAGGLPKIELLASHSGGAPNVVSLVVLKAERQGFKELDEALLLLHLEQAQRLVYGRSAPEATSLRVQLRDSATMNEAKERLQELLRKASPGQPLVVMDFYELNPFYVQTLAMFNMIFGFIFALIGAIVLFTVSNTMNTAVVERTVEIGTVRAMGVRQRGVEGLFILEGTLLGAAGTVAGALLALVLAYVVNRLGLTWLPPGSGDRLPLLLLVSNEREMILETIAGLIAIATVSAWWPARRAARLKIVDALRHV</sequence>
<dbReference type="PANTHER" id="PTHR30489:SF0">
    <property type="entry name" value="LIPOPROTEIN-RELEASING SYSTEM TRANSMEMBRANE PROTEIN LOLE"/>
    <property type="match status" value="1"/>
</dbReference>
<evidence type="ECO:0000256" key="7">
    <source>
        <dbReference type="SAM" id="Phobius"/>
    </source>
</evidence>
<dbReference type="PANTHER" id="PTHR30489">
    <property type="entry name" value="LIPOPROTEIN-RELEASING SYSTEM TRANSMEMBRANE PROTEIN LOLE"/>
    <property type="match status" value="1"/>
</dbReference>
<reference evidence="9" key="2">
    <citation type="submission" date="2013-02" db="EMBL/GenBank/DDBJ databases">
        <title>EmbRS an orphan two-component system to save Rubrivivax gelatinosus from drowning.</title>
        <authorList>
            <person name="Steunou A."/>
            <person name="Liotenberg S."/>
            <person name="Soler M."/>
            <person name="Briandet R."/>
            <person name="Barbe V."/>
            <person name="Astier C."/>
            <person name="Ouchane S."/>
        </authorList>
    </citation>
    <scope>NUCLEOTIDE SEQUENCE</scope>
    <source>
        <strain evidence="9">S1</strain>
    </source>
</reference>
<reference evidence="9" key="1">
    <citation type="submission" date="2012-02" db="EMBL/GenBank/DDBJ databases">
        <authorList>
            <person name="Genoscope - CEA"/>
        </authorList>
    </citation>
    <scope>NUCLEOTIDE SEQUENCE</scope>
    <source>
        <strain evidence="9">S1</strain>
    </source>
</reference>
<keyword evidence="3" id="KW-1003">Cell membrane</keyword>
<gene>
    <name evidence="9" type="ORF">RGS1_10389</name>
</gene>
<dbReference type="GO" id="GO:0098797">
    <property type="term" value="C:plasma membrane protein complex"/>
    <property type="evidence" value="ECO:0007669"/>
    <property type="project" value="TreeGrafter"/>
</dbReference>
<dbReference type="GO" id="GO:0044874">
    <property type="term" value="P:lipoprotein localization to outer membrane"/>
    <property type="evidence" value="ECO:0007669"/>
    <property type="project" value="TreeGrafter"/>
</dbReference>
<evidence type="ECO:0000256" key="3">
    <source>
        <dbReference type="ARBA" id="ARBA00022475"/>
    </source>
</evidence>
<evidence type="ECO:0000259" key="8">
    <source>
        <dbReference type="Pfam" id="PF02687"/>
    </source>
</evidence>
<keyword evidence="4 7" id="KW-0812">Transmembrane</keyword>
<feature type="transmembrane region" description="Helical" evidence="7">
    <location>
        <begin position="317"/>
        <end position="342"/>
    </location>
</feature>
<feature type="domain" description="ABC3 transporter permease C-terminal" evidence="8">
    <location>
        <begin position="331"/>
        <end position="457"/>
    </location>
</feature>
<comment type="subcellular location">
    <subcellularLocation>
        <location evidence="1">Cell membrane</location>
        <topology evidence="1">Multi-pass membrane protein</topology>
    </subcellularLocation>
</comment>
<dbReference type="Pfam" id="PF02687">
    <property type="entry name" value="FtsX"/>
    <property type="match status" value="1"/>
</dbReference>
<name>L8BAG6_RUBGE</name>
<proteinExistence type="inferred from homology"/>
<feature type="transmembrane region" description="Helical" evidence="7">
    <location>
        <begin position="430"/>
        <end position="448"/>
    </location>
</feature>
<dbReference type="AlphaFoldDB" id="L8BAG6"/>
<protein>
    <submittedName>
        <fullName evidence="9">Putative ABC-type transport system permease component</fullName>
    </submittedName>
</protein>